<dbReference type="GO" id="GO:1990904">
    <property type="term" value="C:ribonucleoprotein complex"/>
    <property type="evidence" value="ECO:0007669"/>
    <property type="project" value="UniProtKB-KW"/>
</dbReference>
<protein>
    <recommendedName>
        <fullName evidence="6 7">Small ribosomal subunit protein uS8</fullName>
    </recommendedName>
</protein>
<evidence type="ECO:0000313" key="10">
    <source>
        <dbReference type="Proteomes" id="UP000179164"/>
    </source>
</evidence>
<dbReference type="STRING" id="1798543.A2898_00230"/>
<keyword evidence="3 7" id="KW-0694">RNA-binding</keyword>
<dbReference type="AlphaFoldDB" id="A0A1G2B5G3"/>
<name>A0A1G2B5G3_9BACT</name>
<dbReference type="Gene3D" id="3.30.1490.10">
    <property type="match status" value="1"/>
</dbReference>
<dbReference type="GO" id="GO:0003735">
    <property type="term" value="F:structural constituent of ribosome"/>
    <property type="evidence" value="ECO:0007669"/>
    <property type="project" value="InterPro"/>
</dbReference>
<reference evidence="9 10" key="1">
    <citation type="journal article" date="2016" name="Nat. Commun.">
        <title>Thousands of microbial genomes shed light on interconnected biogeochemical processes in an aquifer system.</title>
        <authorList>
            <person name="Anantharaman K."/>
            <person name="Brown C.T."/>
            <person name="Hug L.A."/>
            <person name="Sharon I."/>
            <person name="Castelle C.J."/>
            <person name="Probst A.J."/>
            <person name="Thomas B.C."/>
            <person name="Singh A."/>
            <person name="Wilkins M.J."/>
            <person name="Karaoz U."/>
            <person name="Brodie E.L."/>
            <person name="Williams K.H."/>
            <person name="Hubbard S.S."/>
            <person name="Banfield J.F."/>
        </authorList>
    </citation>
    <scope>NUCLEOTIDE SEQUENCE [LARGE SCALE GENOMIC DNA]</scope>
</reference>
<organism evidence="9 10">
    <name type="scientific">Candidatus Kerfeldbacteria bacterium RIFCSPLOWO2_01_FULL_48_11</name>
    <dbReference type="NCBI Taxonomy" id="1798543"/>
    <lineage>
        <taxon>Bacteria</taxon>
        <taxon>Candidatus Kerfeldiibacteriota</taxon>
    </lineage>
</organism>
<comment type="subunit">
    <text evidence="7">Part of the 30S ribosomal subunit. Contacts proteins S5 and S12.</text>
</comment>
<dbReference type="HAMAP" id="MF_01302_B">
    <property type="entry name" value="Ribosomal_uS8_B"/>
    <property type="match status" value="1"/>
</dbReference>
<evidence type="ECO:0000256" key="3">
    <source>
        <dbReference type="ARBA" id="ARBA00022884"/>
    </source>
</evidence>
<evidence type="ECO:0000256" key="1">
    <source>
        <dbReference type="ARBA" id="ARBA00006471"/>
    </source>
</evidence>
<evidence type="ECO:0000256" key="2">
    <source>
        <dbReference type="ARBA" id="ARBA00022730"/>
    </source>
</evidence>
<keyword evidence="2 7" id="KW-0699">rRNA-binding</keyword>
<dbReference type="PROSITE" id="PS00053">
    <property type="entry name" value="RIBOSOMAL_S8"/>
    <property type="match status" value="1"/>
</dbReference>
<accession>A0A1G2B5G3</accession>
<dbReference type="InterPro" id="IPR035987">
    <property type="entry name" value="Ribosomal_uS8_sf"/>
</dbReference>
<dbReference type="NCBIfam" id="NF001109">
    <property type="entry name" value="PRK00136.1"/>
    <property type="match status" value="1"/>
</dbReference>
<comment type="caution">
    <text evidence="9">The sequence shown here is derived from an EMBL/GenBank/DDBJ whole genome shotgun (WGS) entry which is preliminary data.</text>
</comment>
<dbReference type="GO" id="GO:0005840">
    <property type="term" value="C:ribosome"/>
    <property type="evidence" value="ECO:0007669"/>
    <property type="project" value="UniProtKB-KW"/>
</dbReference>
<keyword evidence="4 7" id="KW-0689">Ribosomal protein</keyword>
<dbReference type="EMBL" id="MHKE01000008">
    <property type="protein sequence ID" value="OGY84382.1"/>
    <property type="molecule type" value="Genomic_DNA"/>
</dbReference>
<dbReference type="SUPFAM" id="SSF56047">
    <property type="entry name" value="Ribosomal protein S8"/>
    <property type="match status" value="1"/>
</dbReference>
<evidence type="ECO:0000313" key="9">
    <source>
        <dbReference type="EMBL" id="OGY84382.1"/>
    </source>
</evidence>
<dbReference type="InterPro" id="IPR047863">
    <property type="entry name" value="Ribosomal_uS8_CS"/>
</dbReference>
<sequence length="131" mass="14935">MNTTDPIADMLTRIRNATLVRQRETWIPFSNIKLSIAQILQQEGFISDVQKMERDGHQGIQVQLKYVDGESAIRGLKRVSKPGLRRYNGYLKFPRHTPQLGVAIISTSRGIMTHLEAKRQKVGGEILCEIY</sequence>
<proteinExistence type="inferred from homology"/>
<evidence type="ECO:0000256" key="8">
    <source>
        <dbReference type="RuleBase" id="RU003660"/>
    </source>
</evidence>
<comment type="function">
    <text evidence="7">One of the primary rRNA binding proteins, it binds directly to 16S rRNA central domain where it helps coordinate assembly of the platform of the 30S subunit.</text>
</comment>
<evidence type="ECO:0000256" key="5">
    <source>
        <dbReference type="ARBA" id="ARBA00023274"/>
    </source>
</evidence>
<dbReference type="FunFam" id="3.30.1490.10:FF:000001">
    <property type="entry name" value="30S ribosomal protein S8"/>
    <property type="match status" value="1"/>
</dbReference>
<evidence type="ECO:0000256" key="7">
    <source>
        <dbReference type="HAMAP-Rule" id="MF_01302"/>
    </source>
</evidence>
<dbReference type="FunFam" id="3.30.1370.30:FF:000002">
    <property type="entry name" value="30S ribosomal protein S8"/>
    <property type="match status" value="1"/>
</dbReference>
<dbReference type="Pfam" id="PF00410">
    <property type="entry name" value="Ribosomal_S8"/>
    <property type="match status" value="1"/>
</dbReference>
<dbReference type="Gene3D" id="3.30.1370.30">
    <property type="match status" value="1"/>
</dbReference>
<comment type="similarity">
    <text evidence="1 7 8">Belongs to the universal ribosomal protein uS8 family.</text>
</comment>
<evidence type="ECO:0000256" key="6">
    <source>
        <dbReference type="ARBA" id="ARBA00035258"/>
    </source>
</evidence>
<evidence type="ECO:0000256" key="4">
    <source>
        <dbReference type="ARBA" id="ARBA00022980"/>
    </source>
</evidence>
<dbReference type="GO" id="GO:0006412">
    <property type="term" value="P:translation"/>
    <property type="evidence" value="ECO:0007669"/>
    <property type="project" value="UniProtKB-UniRule"/>
</dbReference>
<dbReference type="Proteomes" id="UP000179164">
    <property type="component" value="Unassembled WGS sequence"/>
</dbReference>
<dbReference type="InterPro" id="IPR000630">
    <property type="entry name" value="Ribosomal_uS8"/>
</dbReference>
<dbReference type="GO" id="GO:0005737">
    <property type="term" value="C:cytoplasm"/>
    <property type="evidence" value="ECO:0007669"/>
    <property type="project" value="UniProtKB-ARBA"/>
</dbReference>
<gene>
    <name evidence="7" type="primary">rpsH</name>
    <name evidence="9" type="ORF">A2898_00230</name>
</gene>
<dbReference type="GO" id="GO:0019843">
    <property type="term" value="F:rRNA binding"/>
    <property type="evidence" value="ECO:0007669"/>
    <property type="project" value="UniProtKB-UniRule"/>
</dbReference>
<keyword evidence="5 7" id="KW-0687">Ribonucleoprotein</keyword>
<dbReference type="PANTHER" id="PTHR11758">
    <property type="entry name" value="40S RIBOSOMAL PROTEIN S15A"/>
    <property type="match status" value="1"/>
</dbReference>